<evidence type="ECO:0000256" key="4">
    <source>
        <dbReference type="ARBA" id="ARBA00023163"/>
    </source>
</evidence>
<dbReference type="AlphaFoldDB" id="A0A9X5CGG9"/>
<dbReference type="InterPro" id="IPR036390">
    <property type="entry name" value="WH_DNA-bd_sf"/>
</dbReference>
<evidence type="ECO:0000256" key="1">
    <source>
        <dbReference type="ARBA" id="ARBA00009437"/>
    </source>
</evidence>
<keyword evidence="3" id="KW-0238">DNA-binding</keyword>
<gene>
    <name evidence="6" type="ORF">G3I18_05905</name>
</gene>
<evidence type="ECO:0000313" key="6">
    <source>
        <dbReference type="EMBL" id="NEC48114.1"/>
    </source>
</evidence>
<dbReference type="Gene3D" id="3.40.190.10">
    <property type="entry name" value="Periplasmic binding protein-like II"/>
    <property type="match status" value="2"/>
</dbReference>
<organism evidence="6 7">
    <name type="scientific">Actinospica acidiphila</name>
    <dbReference type="NCBI Taxonomy" id="304899"/>
    <lineage>
        <taxon>Bacteria</taxon>
        <taxon>Bacillati</taxon>
        <taxon>Actinomycetota</taxon>
        <taxon>Actinomycetes</taxon>
        <taxon>Catenulisporales</taxon>
        <taxon>Actinospicaceae</taxon>
        <taxon>Actinospica</taxon>
    </lineage>
</organism>
<dbReference type="Proteomes" id="UP000471745">
    <property type="component" value="Unassembled WGS sequence"/>
</dbReference>
<name>A0A9X5CGG9_9ACTN</name>
<dbReference type="PRINTS" id="PR00039">
    <property type="entry name" value="HTHLYSR"/>
</dbReference>
<dbReference type="GO" id="GO:0032993">
    <property type="term" value="C:protein-DNA complex"/>
    <property type="evidence" value="ECO:0007669"/>
    <property type="project" value="TreeGrafter"/>
</dbReference>
<dbReference type="SUPFAM" id="SSF53850">
    <property type="entry name" value="Periplasmic binding protein-like II"/>
    <property type="match status" value="1"/>
</dbReference>
<dbReference type="SUPFAM" id="SSF46785">
    <property type="entry name" value="Winged helix' DNA-binding domain"/>
    <property type="match status" value="1"/>
</dbReference>
<keyword evidence="7" id="KW-1185">Reference proteome</keyword>
<dbReference type="RefSeq" id="WP_163086704.1">
    <property type="nucleotide sequence ID" value="NZ_JAAGNA010000198.1"/>
</dbReference>
<reference evidence="6 7" key="1">
    <citation type="submission" date="2020-01" db="EMBL/GenBank/DDBJ databases">
        <title>Insect and environment-associated Actinomycetes.</title>
        <authorList>
            <person name="Currrie C."/>
            <person name="Chevrette M."/>
            <person name="Carlson C."/>
            <person name="Stubbendieck R."/>
            <person name="Wendt-Pienkowski E."/>
        </authorList>
    </citation>
    <scope>NUCLEOTIDE SEQUENCE [LARGE SCALE GENOMIC DNA]</scope>
    <source>
        <strain evidence="6 7">SID8189</strain>
    </source>
</reference>
<dbReference type="GO" id="GO:0003677">
    <property type="term" value="F:DNA binding"/>
    <property type="evidence" value="ECO:0007669"/>
    <property type="project" value="UniProtKB-KW"/>
</dbReference>
<dbReference type="Gene3D" id="1.10.10.10">
    <property type="entry name" value="Winged helix-like DNA-binding domain superfamily/Winged helix DNA-binding domain"/>
    <property type="match status" value="1"/>
</dbReference>
<proteinExistence type="inferred from homology"/>
<dbReference type="GO" id="GO:0003700">
    <property type="term" value="F:DNA-binding transcription factor activity"/>
    <property type="evidence" value="ECO:0007669"/>
    <property type="project" value="InterPro"/>
</dbReference>
<sequence>MSELNLRRLRYFVAVADTLSFSRAAQELHIAQPVLSRQIALLERELGVTLFDRSTRGTDLTRAGRAIAEDGRQLLRSAEALERRARQAAQGTERLAIGFMPGLLVTPIVQGLRQWLADIRIDLVRTGWHDQVETILDGRVDLGLVRLPVPHRGLQVEPLFQEQRIVVLSASHPLAAAEDLSLYALAEYDLLQSPDAAPEWREARLARGLPVPAGGDHPHEVEIKLERVAASSGVAFLPVSTARFYTRTDVVARPVAGLAPSAVGVAWAAGRDSAALNHAITLAHTLRASLTTERVLDGAAAPDGP</sequence>
<protein>
    <submittedName>
        <fullName evidence="6">LysR family transcriptional regulator</fullName>
    </submittedName>
</protein>
<keyword evidence="2" id="KW-0805">Transcription regulation</keyword>
<dbReference type="PANTHER" id="PTHR30346:SF0">
    <property type="entry name" value="HCA OPERON TRANSCRIPTIONAL ACTIVATOR HCAR"/>
    <property type="match status" value="1"/>
</dbReference>
<dbReference type="InterPro" id="IPR036388">
    <property type="entry name" value="WH-like_DNA-bd_sf"/>
</dbReference>
<dbReference type="Pfam" id="PF03466">
    <property type="entry name" value="LysR_substrate"/>
    <property type="match status" value="1"/>
</dbReference>
<comment type="caution">
    <text evidence="6">The sequence shown here is derived from an EMBL/GenBank/DDBJ whole genome shotgun (WGS) entry which is preliminary data.</text>
</comment>
<dbReference type="CDD" id="cd08414">
    <property type="entry name" value="PBP2_LTTR_aromatics_like"/>
    <property type="match status" value="1"/>
</dbReference>
<accession>A0A9X5CGG9</accession>
<evidence type="ECO:0000256" key="3">
    <source>
        <dbReference type="ARBA" id="ARBA00023125"/>
    </source>
</evidence>
<dbReference type="EMBL" id="JAAGNA010000198">
    <property type="protein sequence ID" value="NEC48114.1"/>
    <property type="molecule type" value="Genomic_DNA"/>
</dbReference>
<feature type="domain" description="HTH lysR-type" evidence="5">
    <location>
        <begin position="4"/>
        <end position="61"/>
    </location>
</feature>
<keyword evidence="4" id="KW-0804">Transcription</keyword>
<dbReference type="Pfam" id="PF00126">
    <property type="entry name" value="HTH_1"/>
    <property type="match status" value="1"/>
</dbReference>
<dbReference type="InterPro" id="IPR000847">
    <property type="entry name" value="LysR_HTH_N"/>
</dbReference>
<evidence type="ECO:0000313" key="7">
    <source>
        <dbReference type="Proteomes" id="UP000471745"/>
    </source>
</evidence>
<dbReference type="FunFam" id="1.10.10.10:FF:000001">
    <property type="entry name" value="LysR family transcriptional regulator"/>
    <property type="match status" value="1"/>
</dbReference>
<evidence type="ECO:0000259" key="5">
    <source>
        <dbReference type="PROSITE" id="PS50931"/>
    </source>
</evidence>
<evidence type="ECO:0000256" key="2">
    <source>
        <dbReference type="ARBA" id="ARBA00023015"/>
    </source>
</evidence>
<dbReference type="PROSITE" id="PS50931">
    <property type="entry name" value="HTH_LYSR"/>
    <property type="match status" value="1"/>
</dbReference>
<dbReference type="PANTHER" id="PTHR30346">
    <property type="entry name" value="TRANSCRIPTIONAL DUAL REGULATOR HCAR-RELATED"/>
    <property type="match status" value="1"/>
</dbReference>
<comment type="similarity">
    <text evidence="1">Belongs to the LysR transcriptional regulatory family.</text>
</comment>
<dbReference type="InterPro" id="IPR005119">
    <property type="entry name" value="LysR_subst-bd"/>
</dbReference>